<dbReference type="PANTHER" id="PTHR43280">
    <property type="entry name" value="ARAC-FAMILY TRANSCRIPTIONAL REGULATOR"/>
    <property type="match status" value="1"/>
</dbReference>
<dbReference type="GO" id="GO:0003700">
    <property type="term" value="F:DNA-binding transcription factor activity"/>
    <property type="evidence" value="ECO:0007669"/>
    <property type="project" value="InterPro"/>
</dbReference>
<reference evidence="5 6" key="1">
    <citation type="submission" date="2019-04" db="EMBL/GenBank/DDBJ databases">
        <title>Cohnella sp. nov., isolated from soil.</title>
        <authorList>
            <person name="Kim W."/>
        </authorList>
    </citation>
    <scope>NUCLEOTIDE SEQUENCE [LARGE SCALE GENOMIC DNA]</scope>
    <source>
        <strain evidence="5 6">CAU 1483</strain>
    </source>
</reference>
<protein>
    <submittedName>
        <fullName evidence="5">Helix-turn-helix transcriptional regulator</fullName>
    </submittedName>
</protein>
<evidence type="ECO:0000259" key="4">
    <source>
        <dbReference type="PROSITE" id="PS01124"/>
    </source>
</evidence>
<comment type="caution">
    <text evidence="5">The sequence shown here is derived from an EMBL/GenBank/DDBJ whole genome shotgun (WGS) entry which is preliminary data.</text>
</comment>
<keyword evidence="3" id="KW-0804">Transcription</keyword>
<feature type="domain" description="HTH araC/xylS-type" evidence="4">
    <location>
        <begin position="9"/>
        <end position="107"/>
    </location>
</feature>
<dbReference type="RefSeq" id="WP_136778463.1">
    <property type="nucleotide sequence ID" value="NZ_SUPK01000006.1"/>
</dbReference>
<dbReference type="PANTHER" id="PTHR43280:SF28">
    <property type="entry name" value="HTH-TYPE TRANSCRIPTIONAL ACTIVATOR RHAS"/>
    <property type="match status" value="1"/>
</dbReference>
<evidence type="ECO:0000313" key="5">
    <source>
        <dbReference type="EMBL" id="TJY41543.1"/>
    </source>
</evidence>
<keyword evidence="2" id="KW-0238">DNA-binding</keyword>
<dbReference type="InterPro" id="IPR009057">
    <property type="entry name" value="Homeodomain-like_sf"/>
</dbReference>
<dbReference type="SUPFAM" id="SSF46689">
    <property type="entry name" value="Homeodomain-like"/>
    <property type="match status" value="2"/>
</dbReference>
<evidence type="ECO:0000256" key="2">
    <source>
        <dbReference type="ARBA" id="ARBA00023125"/>
    </source>
</evidence>
<dbReference type="AlphaFoldDB" id="A0A4U0F9U6"/>
<dbReference type="PROSITE" id="PS01124">
    <property type="entry name" value="HTH_ARAC_FAMILY_2"/>
    <property type="match status" value="1"/>
</dbReference>
<organism evidence="5 6">
    <name type="scientific">Cohnella pontilimi</name>
    <dbReference type="NCBI Taxonomy" id="2564100"/>
    <lineage>
        <taxon>Bacteria</taxon>
        <taxon>Bacillati</taxon>
        <taxon>Bacillota</taxon>
        <taxon>Bacilli</taxon>
        <taxon>Bacillales</taxon>
        <taxon>Paenibacillaceae</taxon>
        <taxon>Cohnella</taxon>
    </lineage>
</organism>
<gene>
    <name evidence="5" type="ORF">E5161_14185</name>
</gene>
<name>A0A4U0F9U6_9BACL</name>
<evidence type="ECO:0000256" key="3">
    <source>
        <dbReference type="ARBA" id="ARBA00023163"/>
    </source>
</evidence>
<keyword evidence="6" id="KW-1185">Reference proteome</keyword>
<dbReference type="GO" id="GO:0043565">
    <property type="term" value="F:sequence-specific DNA binding"/>
    <property type="evidence" value="ECO:0007669"/>
    <property type="project" value="InterPro"/>
</dbReference>
<evidence type="ECO:0000313" key="6">
    <source>
        <dbReference type="Proteomes" id="UP000309673"/>
    </source>
</evidence>
<dbReference type="Gene3D" id="1.10.10.60">
    <property type="entry name" value="Homeodomain-like"/>
    <property type="match status" value="2"/>
</dbReference>
<dbReference type="InterPro" id="IPR018060">
    <property type="entry name" value="HTH_AraC"/>
</dbReference>
<sequence length="261" mass="29305">MIEKKPEIDAAIVYIHNNIYEPISLSKLSKHVGYSPYHFIRLFKAQTGLSPRYFISSLRIQKAKELLLHTHLTIRDVAQQVGHESLGTFTTRFAEKVGVTPSNFRIQETFAQSQLRSFLELPQGEILEASLGNGASVAGSLHSDIPFEGIVLIGLFHKPIPDSLPQYGMIRLSLGDFRFSNVTPGTYYLMATTVSWKMNAVDIMLPNATLRTRHHDPIFVGAGQEVSRGQVTLYPPDLNDPPILISLPLLMNQFLSRIYRT</sequence>
<dbReference type="SMART" id="SM00342">
    <property type="entry name" value="HTH_ARAC"/>
    <property type="match status" value="1"/>
</dbReference>
<dbReference type="Proteomes" id="UP000309673">
    <property type="component" value="Unassembled WGS sequence"/>
</dbReference>
<evidence type="ECO:0000256" key="1">
    <source>
        <dbReference type="ARBA" id="ARBA00023015"/>
    </source>
</evidence>
<dbReference type="OrthoDB" id="9816344at2"/>
<keyword evidence="1" id="KW-0805">Transcription regulation</keyword>
<proteinExistence type="predicted"/>
<accession>A0A4U0F9U6</accession>
<dbReference type="EMBL" id="SUPK01000006">
    <property type="protein sequence ID" value="TJY41543.1"/>
    <property type="molecule type" value="Genomic_DNA"/>
</dbReference>
<dbReference type="Pfam" id="PF12833">
    <property type="entry name" value="HTH_18"/>
    <property type="match status" value="1"/>
</dbReference>